<dbReference type="EMBL" id="WNYA01047805">
    <property type="protein sequence ID" value="KAG8536231.1"/>
    <property type="molecule type" value="Genomic_DNA"/>
</dbReference>
<accession>A0AAV6YHS2</accession>
<name>A0AAV6YHS2_ENGPU</name>
<evidence type="ECO:0000313" key="1">
    <source>
        <dbReference type="EMBL" id="KAG8536231.1"/>
    </source>
</evidence>
<dbReference type="AlphaFoldDB" id="A0AAV6YHS2"/>
<reference evidence="1" key="1">
    <citation type="thesis" date="2020" institute="ProQuest LLC" country="789 East Eisenhower Parkway, Ann Arbor, MI, USA">
        <title>Comparative Genomics and Chromosome Evolution.</title>
        <authorList>
            <person name="Mudd A.B."/>
        </authorList>
    </citation>
    <scope>NUCLEOTIDE SEQUENCE</scope>
    <source>
        <strain evidence="1">237g6f4</strain>
        <tissue evidence="1">Blood</tissue>
    </source>
</reference>
<protein>
    <submittedName>
        <fullName evidence="1">Uncharacterized protein</fullName>
    </submittedName>
</protein>
<comment type="caution">
    <text evidence="1">The sequence shown here is derived from an EMBL/GenBank/DDBJ whole genome shotgun (WGS) entry which is preliminary data.</text>
</comment>
<keyword evidence="2" id="KW-1185">Reference proteome</keyword>
<sequence>MVLCSEDCDLSEPLNHRLNMGLCAGKCRDSSRNISLGIYGGSSPRERLGTFIGMGDGSSLYGSRTKPGDWAENFITRYKQNVCSHESPLSITPAGRSLMNPKSIVGRSCAELQ</sequence>
<proteinExistence type="predicted"/>
<gene>
    <name evidence="1" type="ORF">GDO81_026843</name>
</gene>
<organism evidence="1 2">
    <name type="scientific">Engystomops pustulosus</name>
    <name type="common">Tungara frog</name>
    <name type="synonym">Physalaemus pustulosus</name>
    <dbReference type="NCBI Taxonomy" id="76066"/>
    <lineage>
        <taxon>Eukaryota</taxon>
        <taxon>Metazoa</taxon>
        <taxon>Chordata</taxon>
        <taxon>Craniata</taxon>
        <taxon>Vertebrata</taxon>
        <taxon>Euteleostomi</taxon>
        <taxon>Amphibia</taxon>
        <taxon>Batrachia</taxon>
        <taxon>Anura</taxon>
        <taxon>Neobatrachia</taxon>
        <taxon>Hyloidea</taxon>
        <taxon>Leptodactylidae</taxon>
        <taxon>Leiuperinae</taxon>
        <taxon>Engystomops</taxon>
    </lineage>
</organism>
<evidence type="ECO:0000313" key="2">
    <source>
        <dbReference type="Proteomes" id="UP000824782"/>
    </source>
</evidence>
<dbReference type="Proteomes" id="UP000824782">
    <property type="component" value="Unassembled WGS sequence"/>
</dbReference>